<dbReference type="PANTHER" id="PTHR31686">
    <property type="match status" value="1"/>
</dbReference>
<dbReference type="EMBL" id="FNIT01000004">
    <property type="protein sequence ID" value="SDO17942.1"/>
    <property type="molecule type" value="Genomic_DNA"/>
</dbReference>
<evidence type="ECO:0000313" key="9">
    <source>
        <dbReference type="EMBL" id="SDO17942.1"/>
    </source>
</evidence>
<protein>
    <submittedName>
        <fullName evidence="9">C4-dicarboxylate transporter/malic acid transport protein</fullName>
    </submittedName>
</protein>
<feature type="transmembrane region" description="Helical" evidence="8">
    <location>
        <begin position="236"/>
        <end position="260"/>
    </location>
</feature>
<feature type="transmembrane region" description="Helical" evidence="8">
    <location>
        <begin position="311"/>
        <end position="330"/>
    </location>
</feature>
<feature type="transmembrane region" description="Helical" evidence="8">
    <location>
        <begin position="280"/>
        <end position="304"/>
    </location>
</feature>
<dbReference type="InterPro" id="IPR051629">
    <property type="entry name" value="Sulfite_efflux_TDT"/>
</dbReference>
<feature type="transmembrane region" description="Helical" evidence="8">
    <location>
        <begin position="135"/>
        <end position="156"/>
    </location>
</feature>
<sequence>MTFEQMRAVTLGLQPLSRLDSPREVVRQFTPNWFAATMGTGILAIALSQFQADVPMLHPVAEGLWMFNIALFALFAGLYAARWIFFFDGAKRIFGHSVVSMFFGCIPMGLATIVNGFLIFGLPRYGEVAVGIAETLWWIDVAMAAACGVAIPFMMFTRQSHTIDQMTAVWLLPVVAAEVAAVSGGLLAPHLVDPHSQLVVLTLSYALWALSVPIALSILVVLLLRMAVHKLPHANMAASSWLALGPIGTGALGLMTLGGAAPAILSANGLERFGAFAEGLGLFGGLLLWGYGLWWLAMAVLVTLRYLRDGLPFNIGWWGYTFPLGVYAVATLKLGTLLPLAAIHVFGAVLVAVLAVLWVIVGTRTVRGAWRGDLFVSPCLKAD</sequence>
<keyword evidence="3" id="KW-0813">Transport</keyword>
<organism evidence="9 10">
    <name type="scientific">Aureimonas jatrophae</name>
    <dbReference type="NCBI Taxonomy" id="1166073"/>
    <lineage>
        <taxon>Bacteria</taxon>
        <taxon>Pseudomonadati</taxon>
        <taxon>Pseudomonadota</taxon>
        <taxon>Alphaproteobacteria</taxon>
        <taxon>Hyphomicrobiales</taxon>
        <taxon>Aurantimonadaceae</taxon>
        <taxon>Aureimonas</taxon>
    </lineage>
</organism>
<dbReference type="CDD" id="cd09318">
    <property type="entry name" value="TDT_SSU1"/>
    <property type="match status" value="1"/>
</dbReference>
<comment type="subcellular location">
    <subcellularLocation>
        <location evidence="1">Cell membrane</location>
        <topology evidence="1">Multi-pass membrane protein</topology>
    </subcellularLocation>
</comment>
<dbReference type="InterPro" id="IPR004695">
    <property type="entry name" value="SLAC1/Mae1/Ssu1/TehA"/>
</dbReference>
<evidence type="ECO:0000313" key="10">
    <source>
        <dbReference type="Proteomes" id="UP000198793"/>
    </source>
</evidence>
<dbReference type="GO" id="GO:0000319">
    <property type="term" value="F:sulfite transmembrane transporter activity"/>
    <property type="evidence" value="ECO:0007669"/>
    <property type="project" value="TreeGrafter"/>
</dbReference>
<feature type="transmembrane region" description="Helical" evidence="8">
    <location>
        <begin position="64"/>
        <end position="86"/>
    </location>
</feature>
<evidence type="ECO:0000256" key="1">
    <source>
        <dbReference type="ARBA" id="ARBA00004651"/>
    </source>
</evidence>
<evidence type="ECO:0000256" key="3">
    <source>
        <dbReference type="ARBA" id="ARBA00022448"/>
    </source>
</evidence>
<evidence type="ECO:0000256" key="6">
    <source>
        <dbReference type="ARBA" id="ARBA00022989"/>
    </source>
</evidence>
<feature type="transmembrane region" description="Helical" evidence="8">
    <location>
        <begin position="98"/>
        <end position="123"/>
    </location>
</feature>
<comment type="similarity">
    <text evidence="2">Belongs to the tellurite-resistance/dicarboxylate transporter (TDT) family.</text>
</comment>
<keyword evidence="7 8" id="KW-0472">Membrane</keyword>
<dbReference type="Gene3D" id="1.50.10.150">
    <property type="entry name" value="Voltage-dependent anion channel"/>
    <property type="match status" value="1"/>
</dbReference>
<accession>A0A1H0HFK1</accession>
<evidence type="ECO:0000256" key="8">
    <source>
        <dbReference type="SAM" id="Phobius"/>
    </source>
</evidence>
<proteinExistence type="inferred from homology"/>
<dbReference type="InterPro" id="IPR038665">
    <property type="entry name" value="Voltage-dep_anion_channel_sf"/>
</dbReference>
<dbReference type="Pfam" id="PF03595">
    <property type="entry name" value="SLAC1"/>
    <property type="match status" value="1"/>
</dbReference>
<evidence type="ECO:0000256" key="2">
    <source>
        <dbReference type="ARBA" id="ARBA00008566"/>
    </source>
</evidence>
<keyword evidence="4" id="KW-1003">Cell membrane</keyword>
<feature type="transmembrane region" description="Helical" evidence="8">
    <location>
        <begin position="33"/>
        <end position="52"/>
    </location>
</feature>
<evidence type="ECO:0000256" key="5">
    <source>
        <dbReference type="ARBA" id="ARBA00022692"/>
    </source>
</evidence>
<keyword evidence="6 8" id="KW-1133">Transmembrane helix</keyword>
<keyword evidence="5 8" id="KW-0812">Transmembrane</keyword>
<dbReference type="Proteomes" id="UP000198793">
    <property type="component" value="Unassembled WGS sequence"/>
</dbReference>
<dbReference type="RefSeq" id="WP_061934901.1">
    <property type="nucleotide sequence ID" value="NZ_FNIT01000004.1"/>
</dbReference>
<dbReference type="AlphaFoldDB" id="A0A1H0HFK1"/>
<evidence type="ECO:0000256" key="7">
    <source>
        <dbReference type="ARBA" id="ARBA00023136"/>
    </source>
</evidence>
<dbReference type="OrthoDB" id="958273at2"/>
<feature type="transmembrane region" description="Helical" evidence="8">
    <location>
        <begin position="198"/>
        <end position="224"/>
    </location>
</feature>
<dbReference type="PANTHER" id="PTHR31686:SF1">
    <property type="entry name" value="SULFITE EFFLUX PUMP SSU1"/>
    <property type="match status" value="1"/>
</dbReference>
<gene>
    <name evidence="9" type="ORF">SAMN05192530_10475</name>
</gene>
<reference evidence="9 10" key="1">
    <citation type="submission" date="2016-10" db="EMBL/GenBank/DDBJ databases">
        <authorList>
            <person name="de Groot N.N."/>
        </authorList>
    </citation>
    <scope>NUCLEOTIDE SEQUENCE [LARGE SCALE GENOMIC DNA]</scope>
    <source>
        <strain evidence="10">L7-484,KACC 16230,DSM 25025</strain>
    </source>
</reference>
<feature type="transmembrane region" description="Helical" evidence="8">
    <location>
        <begin position="168"/>
        <end position="192"/>
    </location>
</feature>
<feature type="transmembrane region" description="Helical" evidence="8">
    <location>
        <begin position="336"/>
        <end position="361"/>
    </location>
</feature>
<name>A0A1H0HFK1_9HYPH</name>
<keyword evidence="10" id="KW-1185">Reference proteome</keyword>
<evidence type="ECO:0000256" key="4">
    <source>
        <dbReference type="ARBA" id="ARBA00022475"/>
    </source>
</evidence>
<dbReference type="GO" id="GO:0005886">
    <property type="term" value="C:plasma membrane"/>
    <property type="evidence" value="ECO:0007669"/>
    <property type="project" value="UniProtKB-SubCell"/>
</dbReference>
<dbReference type="STRING" id="1166073.SAMN05192530_10475"/>